<evidence type="ECO:0000313" key="2">
    <source>
        <dbReference type="EMBL" id="MDT8839790.1"/>
    </source>
</evidence>
<protein>
    <submittedName>
        <fullName evidence="2">Uncharacterized protein</fullName>
    </submittedName>
</protein>
<reference evidence="1 3" key="1">
    <citation type="journal article" date="2015" name="Genome Announc.">
        <title>Complete genome sequences for 59 burkholderia isolates, both pathogenic and near neighbor.</title>
        <authorList>
            <person name="Johnson S.L."/>
            <person name="Bishop-Lilly K.A."/>
            <person name="Ladner J.T."/>
            <person name="Daligault H.E."/>
            <person name="Davenport K.W."/>
            <person name="Jaissle J."/>
            <person name="Frey K.G."/>
            <person name="Koroleva G.I."/>
            <person name="Bruce D.C."/>
            <person name="Coyne S.R."/>
            <person name="Broomall S.M."/>
            <person name="Li P.E."/>
            <person name="Teshima H."/>
            <person name="Gibbons H.S."/>
            <person name="Palacios G.F."/>
            <person name="Rosenzweig C.N."/>
            <person name="Redden C.L."/>
            <person name="Xu Y."/>
            <person name="Minogue T.D."/>
            <person name="Chain P.S."/>
        </authorList>
    </citation>
    <scope>NUCLEOTIDE SEQUENCE [LARGE SCALE GENOMIC DNA]</scope>
    <source>
        <strain evidence="1 3">ATCC BAA-463</strain>
    </source>
</reference>
<dbReference type="GeneID" id="66519183"/>
<name>A0AAP5UUQ2_9BURK</name>
<accession>A0AAP5UUQ2</accession>
<organism evidence="2 4">
    <name type="scientific">Paraburkholderia fungorum</name>
    <dbReference type="NCBI Taxonomy" id="134537"/>
    <lineage>
        <taxon>Bacteria</taxon>
        <taxon>Pseudomonadati</taxon>
        <taxon>Pseudomonadota</taxon>
        <taxon>Betaproteobacteria</taxon>
        <taxon>Burkholderiales</taxon>
        <taxon>Burkholderiaceae</taxon>
        <taxon>Paraburkholderia</taxon>
    </lineage>
</organism>
<dbReference type="Proteomes" id="UP000032614">
    <property type="component" value="Chromosome 2"/>
</dbReference>
<dbReference type="KEGG" id="bfn:OI25_5341"/>
<evidence type="ECO:0000313" key="4">
    <source>
        <dbReference type="Proteomes" id="UP001246473"/>
    </source>
</evidence>
<proteinExistence type="predicted"/>
<dbReference type="RefSeq" id="WP_235430114.1">
    <property type="nucleotide sequence ID" value="NZ_CADFGE010000001.1"/>
</dbReference>
<evidence type="ECO:0000313" key="1">
    <source>
        <dbReference type="EMBL" id="AJZ61273.1"/>
    </source>
</evidence>
<evidence type="ECO:0000313" key="3">
    <source>
        <dbReference type="Proteomes" id="UP000032614"/>
    </source>
</evidence>
<gene>
    <name evidence="1" type="ORF">OI25_5341</name>
    <name evidence="2" type="ORF">ParKJ_20395</name>
</gene>
<reference evidence="2" key="2">
    <citation type="submission" date="2022-08" db="EMBL/GenBank/DDBJ databases">
        <authorList>
            <person name="Kim S.-J."/>
        </authorList>
    </citation>
    <scope>NUCLEOTIDE SEQUENCE</scope>
    <source>
        <strain evidence="2">KJ</strain>
    </source>
</reference>
<sequence>MLDLANVDDIDYGSCEGQTSRSYAFRTGDACLGELNLGLAVSNGLQIYNRCMAIFAMNLQPFSGTQILVKNRWIGVAFALCSANAWAQFDGANKNDILTVSGPLQIVKLARPAPDGANFRATLNGSPFDQLYGLRFIYYTDSPAEGKPASRVVIEDFINGFSDAPSVILYDFQKKPATALPISDRLDVDDVRWTNNSVELSANGQWFAFSGHKLTRIHPVGQ</sequence>
<dbReference type="AlphaFoldDB" id="A0AAP5UUQ2"/>
<dbReference type="EMBL" id="CP010027">
    <property type="protein sequence ID" value="AJZ61273.1"/>
    <property type="molecule type" value="Genomic_DNA"/>
</dbReference>
<dbReference type="Proteomes" id="UP001246473">
    <property type="component" value="Unassembled WGS sequence"/>
</dbReference>
<dbReference type="EMBL" id="JANSLM010000007">
    <property type="protein sequence ID" value="MDT8839790.1"/>
    <property type="molecule type" value="Genomic_DNA"/>
</dbReference>